<comment type="caution">
    <text evidence="1">The sequence shown here is derived from an EMBL/GenBank/DDBJ whole genome shotgun (WGS) entry which is preliminary data.</text>
</comment>
<dbReference type="RefSeq" id="WP_343781576.1">
    <property type="nucleotide sequence ID" value="NZ_BAAACZ010000005.1"/>
</dbReference>
<gene>
    <name evidence="1" type="ORF">GCM10008935_05020</name>
</gene>
<sequence length="129" mass="15009">MKVVILFDGVCNLCNGVVQFLIKRDSNDVFRFAALQSQLGERITNNIKQSNLDSIIVITNDKVYTRSEAALQIIKQMDGAWRFLYLLRIIPKPLRDHLYDMIARNRSKLFGQRETCMMPTPELKRKFLS</sequence>
<dbReference type="PANTHER" id="PTHR33639:SF2">
    <property type="entry name" value="DUF393 DOMAIN-CONTAINING PROTEIN"/>
    <property type="match status" value="1"/>
</dbReference>
<accession>A0ABN0ZN00</accession>
<proteinExistence type="predicted"/>
<evidence type="ECO:0000313" key="2">
    <source>
        <dbReference type="Proteomes" id="UP001500740"/>
    </source>
</evidence>
<dbReference type="InterPro" id="IPR007263">
    <property type="entry name" value="DCC1-like"/>
</dbReference>
<evidence type="ECO:0000313" key="1">
    <source>
        <dbReference type="EMBL" id="GAA0453306.1"/>
    </source>
</evidence>
<dbReference type="InterPro" id="IPR052927">
    <property type="entry name" value="DCC_oxidoreductase"/>
</dbReference>
<protein>
    <submittedName>
        <fullName evidence="1">DUF393 domain-containing protein</fullName>
    </submittedName>
</protein>
<dbReference type="PANTHER" id="PTHR33639">
    <property type="entry name" value="THIOL-DISULFIDE OXIDOREDUCTASE DCC"/>
    <property type="match status" value="1"/>
</dbReference>
<keyword evidence="2" id="KW-1185">Reference proteome</keyword>
<reference evidence="1 2" key="1">
    <citation type="journal article" date="2019" name="Int. J. Syst. Evol. Microbiol.">
        <title>The Global Catalogue of Microorganisms (GCM) 10K type strain sequencing project: providing services to taxonomists for standard genome sequencing and annotation.</title>
        <authorList>
            <consortium name="The Broad Institute Genomics Platform"/>
            <consortium name="The Broad Institute Genome Sequencing Center for Infectious Disease"/>
            <person name="Wu L."/>
            <person name="Ma J."/>
        </authorList>
    </citation>
    <scope>NUCLEOTIDE SEQUENCE [LARGE SCALE GENOMIC DNA]</scope>
    <source>
        <strain evidence="1 2">JCM 14193</strain>
    </source>
</reference>
<organism evidence="1 2">
    <name type="scientific">Alkalibacillus silvisoli</name>
    <dbReference type="NCBI Taxonomy" id="392823"/>
    <lineage>
        <taxon>Bacteria</taxon>
        <taxon>Bacillati</taxon>
        <taxon>Bacillota</taxon>
        <taxon>Bacilli</taxon>
        <taxon>Bacillales</taxon>
        <taxon>Bacillaceae</taxon>
        <taxon>Alkalibacillus</taxon>
    </lineage>
</organism>
<dbReference type="Proteomes" id="UP001500740">
    <property type="component" value="Unassembled WGS sequence"/>
</dbReference>
<name>A0ABN0ZN00_9BACI</name>
<dbReference type="EMBL" id="BAAACZ010000005">
    <property type="protein sequence ID" value="GAA0453306.1"/>
    <property type="molecule type" value="Genomic_DNA"/>
</dbReference>
<dbReference type="Pfam" id="PF04134">
    <property type="entry name" value="DCC1-like"/>
    <property type="match status" value="1"/>
</dbReference>